<reference evidence="3 4" key="1">
    <citation type="journal article" date="2019" name="Environ. Microbiol.">
        <title>Species interactions and distinct microbial communities in high Arctic permafrost affected cryosols are associated with the CH4 and CO2 gas fluxes.</title>
        <authorList>
            <person name="Altshuler I."/>
            <person name="Hamel J."/>
            <person name="Turney S."/>
            <person name="Magnuson E."/>
            <person name="Levesque R."/>
            <person name="Greer C."/>
            <person name="Whyte L.G."/>
        </authorList>
    </citation>
    <scope>NUCLEOTIDE SEQUENCE [LARGE SCALE GENOMIC DNA]</scope>
    <source>
        <strain evidence="3 4">E6.1</strain>
    </source>
</reference>
<protein>
    <recommendedName>
        <fullName evidence="2">Antitoxin</fullName>
    </recommendedName>
</protein>
<dbReference type="SUPFAM" id="SSF143120">
    <property type="entry name" value="YefM-like"/>
    <property type="match status" value="1"/>
</dbReference>
<keyword evidence="4" id="KW-1185">Reference proteome</keyword>
<proteinExistence type="inferred from homology"/>
<comment type="caution">
    <text evidence="3">The sequence shown here is derived from an EMBL/GenBank/DDBJ whole genome shotgun (WGS) entry which is preliminary data.</text>
</comment>
<organism evidence="3 4">
    <name type="scientific">Sphingomonas glacialis</name>
    <dbReference type="NCBI Taxonomy" id="658225"/>
    <lineage>
        <taxon>Bacteria</taxon>
        <taxon>Pseudomonadati</taxon>
        <taxon>Pseudomonadota</taxon>
        <taxon>Alphaproteobacteria</taxon>
        <taxon>Sphingomonadales</taxon>
        <taxon>Sphingomonadaceae</taxon>
        <taxon>Sphingomonas</taxon>
    </lineage>
</organism>
<comment type="function">
    <text evidence="2">Antitoxin component of a type II toxin-antitoxin (TA) system.</text>
</comment>
<comment type="similarity">
    <text evidence="1 2">Belongs to the phD/YefM antitoxin family.</text>
</comment>
<dbReference type="InterPro" id="IPR036165">
    <property type="entry name" value="YefM-like_sf"/>
</dbReference>
<dbReference type="AlphaFoldDB" id="A0A502FG73"/>
<gene>
    <name evidence="3" type="ORF">EAH76_21290</name>
</gene>
<dbReference type="Pfam" id="PF02604">
    <property type="entry name" value="PhdYeFM_antitox"/>
    <property type="match status" value="1"/>
</dbReference>
<evidence type="ECO:0000313" key="3">
    <source>
        <dbReference type="EMBL" id="TPG48374.1"/>
    </source>
</evidence>
<dbReference type="InterPro" id="IPR006442">
    <property type="entry name" value="Antitoxin_Phd/YefM"/>
</dbReference>
<dbReference type="RefSeq" id="WP_140852278.1">
    <property type="nucleotide sequence ID" value="NZ_RCZC01000009.1"/>
</dbReference>
<sequence length="93" mass="10060">MTKMIGAAEFKAKCLAILDEVQASGESITITKRGKPVATVSAVATGEAEPRPPIFGAMRGSGMIVGDLDAPLDPDWETKWEAKWDEKLRDTVR</sequence>
<evidence type="ECO:0000256" key="1">
    <source>
        <dbReference type="ARBA" id="ARBA00009981"/>
    </source>
</evidence>
<dbReference type="Gene3D" id="3.40.1620.10">
    <property type="entry name" value="YefM-like domain"/>
    <property type="match status" value="1"/>
</dbReference>
<dbReference type="EMBL" id="RCZC01000009">
    <property type="protein sequence ID" value="TPG48374.1"/>
    <property type="molecule type" value="Genomic_DNA"/>
</dbReference>
<evidence type="ECO:0000313" key="4">
    <source>
        <dbReference type="Proteomes" id="UP000319931"/>
    </source>
</evidence>
<evidence type="ECO:0000256" key="2">
    <source>
        <dbReference type="RuleBase" id="RU362080"/>
    </source>
</evidence>
<dbReference type="OrthoDB" id="963455at2"/>
<dbReference type="Proteomes" id="UP000319931">
    <property type="component" value="Unassembled WGS sequence"/>
</dbReference>
<accession>A0A502FG73</accession>
<name>A0A502FG73_9SPHN</name>
<dbReference type="NCBIfam" id="TIGR01552">
    <property type="entry name" value="phd_fam"/>
    <property type="match status" value="1"/>
</dbReference>